<evidence type="ECO:0000313" key="3">
    <source>
        <dbReference type="Proteomes" id="UP001565368"/>
    </source>
</evidence>
<gene>
    <name evidence="2" type="ORF">Q8F55_001725</name>
</gene>
<organism evidence="2 3">
    <name type="scientific">Vanrija albida</name>
    <dbReference type="NCBI Taxonomy" id="181172"/>
    <lineage>
        <taxon>Eukaryota</taxon>
        <taxon>Fungi</taxon>
        <taxon>Dikarya</taxon>
        <taxon>Basidiomycota</taxon>
        <taxon>Agaricomycotina</taxon>
        <taxon>Tremellomycetes</taxon>
        <taxon>Trichosporonales</taxon>
        <taxon>Trichosporonaceae</taxon>
        <taxon>Vanrija</taxon>
    </lineage>
</organism>
<comment type="caution">
    <text evidence="2">The sequence shown here is derived from an EMBL/GenBank/DDBJ whole genome shotgun (WGS) entry which is preliminary data.</text>
</comment>
<sequence>MPYAPTPATRAALNSNYLNIFTDGPPPPSTPPFVRRASGPKPGVVVPRLVSTDWPFSTRPTAAGAPASRALPPLDSPGDEFAVVTSPRSAGYGSPLPTATEVSEADAGDDDGDGATVAERTPVAERALLPWSPLQDDASAGFATLLALPALADPDLQTALHHLAGALEAFASAVAARRAGPHAAAEGLLLGRDGSILGAGVSARAPDGLEVVSPGTVHPAAISASAYTPAQRLLFLAASPALDTAWAPLVALVRALESTLDDATERGVIAELRAEFMGALRGAVAPPNSAASVASESDDPHPHPVVQYARVPSFPDIRH</sequence>
<feature type="region of interest" description="Disordered" evidence="1">
    <location>
        <begin position="55"/>
        <end position="116"/>
    </location>
</feature>
<reference evidence="2 3" key="1">
    <citation type="submission" date="2023-08" db="EMBL/GenBank/DDBJ databases">
        <title>Annotated Genome Sequence of Vanrija albida AlHP1.</title>
        <authorList>
            <person name="Herzog R."/>
        </authorList>
    </citation>
    <scope>NUCLEOTIDE SEQUENCE [LARGE SCALE GENOMIC DNA]</scope>
    <source>
        <strain evidence="2 3">AlHP1</strain>
    </source>
</reference>
<dbReference type="EMBL" id="JBBXJM010000002">
    <property type="protein sequence ID" value="KAL1410783.1"/>
    <property type="molecule type" value="Genomic_DNA"/>
</dbReference>
<dbReference type="Proteomes" id="UP001565368">
    <property type="component" value="Unassembled WGS sequence"/>
</dbReference>
<accession>A0ABR3Q7S0</accession>
<feature type="region of interest" description="Disordered" evidence="1">
    <location>
        <begin position="289"/>
        <end position="319"/>
    </location>
</feature>
<evidence type="ECO:0000256" key="1">
    <source>
        <dbReference type="SAM" id="MobiDB-lite"/>
    </source>
</evidence>
<name>A0ABR3Q7S0_9TREE</name>
<proteinExistence type="predicted"/>
<feature type="compositionally biased region" description="Acidic residues" evidence="1">
    <location>
        <begin position="103"/>
        <end position="113"/>
    </location>
</feature>
<evidence type="ECO:0000313" key="2">
    <source>
        <dbReference type="EMBL" id="KAL1410783.1"/>
    </source>
</evidence>
<dbReference type="GeneID" id="95982768"/>
<protein>
    <submittedName>
        <fullName evidence="2">Uncharacterized protein</fullName>
    </submittedName>
</protein>
<keyword evidence="3" id="KW-1185">Reference proteome</keyword>
<dbReference type="RefSeq" id="XP_069210727.1">
    <property type="nucleotide sequence ID" value="XM_069350341.1"/>
</dbReference>